<keyword evidence="2" id="KW-0479">Metal-binding</keyword>
<name>A0A397B6K5_APHAT</name>
<dbReference type="Proteomes" id="UP000265427">
    <property type="component" value="Unassembled WGS sequence"/>
</dbReference>
<organism evidence="4 5">
    <name type="scientific">Aphanomyces astaci</name>
    <name type="common">Crayfish plague agent</name>
    <dbReference type="NCBI Taxonomy" id="112090"/>
    <lineage>
        <taxon>Eukaryota</taxon>
        <taxon>Sar</taxon>
        <taxon>Stramenopiles</taxon>
        <taxon>Oomycota</taxon>
        <taxon>Saprolegniomycetes</taxon>
        <taxon>Saprolegniales</taxon>
        <taxon>Verrucalvaceae</taxon>
        <taxon>Aphanomyces</taxon>
    </lineage>
</organism>
<protein>
    <recommendedName>
        <fullName evidence="3">DDE Tnp4 domain-containing protein</fullName>
    </recommendedName>
</protein>
<proteinExistence type="predicted"/>
<feature type="domain" description="DDE Tnp4" evidence="3">
    <location>
        <begin position="70"/>
        <end position="137"/>
    </location>
</feature>
<dbReference type="InterPro" id="IPR027806">
    <property type="entry name" value="HARBI1_dom"/>
</dbReference>
<dbReference type="EMBL" id="QUSZ01004085">
    <property type="protein sequence ID" value="RHY15930.1"/>
    <property type="molecule type" value="Genomic_DNA"/>
</dbReference>
<dbReference type="VEuPathDB" id="FungiDB:H257_15234"/>
<gene>
    <name evidence="4" type="ORF">DYB36_013425</name>
</gene>
<dbReference type="AlphaFoldDB" id="A0A397B6K5"/>
<dbReference type="GO" id="GO:0046872">
    <property type="term" value="F:metal ion binding"/>
    <property type="evidence" value="ECO:0007669"/>
    <property type="project" value="UniProtKB-KW"/>
</dbReference>
<sequence>MEHCGSWDVLAAMFKEKTPTFAKRVTGFIFAIHPCLMGKFVDRVLSTWTMERLDEKHKRFKNFLMALYAVDVTFQQTNTPADSFAEKKRYFSKKHGLYGVKVEASVLPNGLCVNVTSAVPGSHADISICQSNEAFSHRDREEKK</sequence>
<evidence type="ECO:0000256" key="2">
    <source>
        <dbReference type="ARBA" id="ARBA00022723"/>
    </source>
</evidence>
<comment type="caution">
    <text evidence="4">The sequence shown here is derived from an EMBL/GenBank/DDBJ whole genome shotgun (WGS) entry which is preliminary data.</text>
</comment>
<comment type="cofactor">
    <cofactor evidence="1">
        <name>a divalent metal cation</name>
        <dbReference type="ChEBI" id="CHEBI:60240"/>
    </cofactor>
</comment>
<accession>A0A397B6K5</accession>
<reference evidence="4 5" key="1">
    <citation type="submission" date="2018-08" db="EMBL/GenBank/DDBJ databases">
        <title>Aphanomyces genome sequencing and annotation.</title>
        <authorList>
            <person name="Minardi D."/>
            <person name="Oidtmann B."/>
            <person name="Van Der Giezen M."/>
            <person name="Studholme D.J."/>
        </authorList>
    </citation>
    <scope>NUCLEOTIDE SEQUENCE [LARGE SCALE GENOMIC DNA]</scope>
    <source>
        <strain evidence="4 5">Kv</strain>
    </source>
</reference>
<evidence type="ECO:0000313" key="4">
    <source>
        <dbReference type="EMBL" id="RHY15930.1"/>
    </source>
</evidence>
<evidence type="ECO:0000259" key="3">
    <source>
        <dbReference type="Pfam" id="PF13359"/>
    </source>
</evidence>
<dbReference type="Pfam" id="PF13359">
    <property type="entry name" value="DDE_Tnp_4"/>
    <property type="match status" value="1"/>
</dbReference>
<evidence type="ECO:0000256" key="1">
    <source>
        <dbReference type="ARBA" id="ARBA00001968"/>
    </source>
</evidence>
<evidence type="ECO:0000313" key="5">
    <source>
        <dbReference type="Proteomes" id="UP000265427"/>
    </source>
</evidence>